<evidence type="ECO:0000313" key="9">
    <source>
        <dbReference type="Proteomes" id="UP000325218"/>
    </source>
</evidence>
<comment type="caution">
    <text evidence="8">The sequence shown here is derived from an EMBL/GenBank/DDBJ whole genome shotgun (WGS) entry which is preliminary data.</text>
</comment>
<dbReference type="InterPro" id="IPR051906">
    <property type="entry name" value="TolC-like"/>
</dbReference>
<keyword evidence="9" id="KW-1185">Reference proteome</keyword>
<evidence type="ECO:0000256" key="2">
    <source>
        <dbReference type="ARBA" id="ARBA00022452"/>
    </source>
</evidence>
<keyword evidence="2" id="KW-1134">Transmembrane beta strand</keyword>
<feature type="chain" id="PRO_5023001770" description="TolC family protein" evidence="7">
    <location>
        <begin position="31"/>
        <end position="451"/>
    </location>
</feature>
<organism evidence="8 9">
    <name type="scientific">Paenibacillus faecis</name>
    <dbReference type="NCBI Taxonomy" id="862114"/>
    <lineage>
        <taxon>Bacteria</taxon>
        <taxon>Bacillati</taxon>
        <taxon>Bacillota</taxon>
        <taxon>Bacilli</taxon>
        <taxon>Bacillales</taxon>
        <taxon>Paenibacillaceae</taxon>
        <taxon>Paenibacillus</taxon>
    </lineage>
</organism>
<evidence type="ECO:0000256" key="1">
    <source>
        <dbReference type="ARBA" id="ARBA00004442"/>
    </source>
</evidence>
<keyword evidence="5" id="KW-0998">Cell outer membrane</keyword>
<reference evidence="8 9" key="1">
    <citation type="submission" date="2019-08" db="EMBL/GenBank/DDBJ databases">
        <title>Genome sequencing of Paenibacillus faecis DSM 23593(T).</title>
        <authorList>
            <person name="Kook J.-K."/>
            <person name="Park S.-N."/>
            <person name="Lim Y.K."/>
        </authorList>
    </citation>
    <scope>NUCLEOTIDE SEQUENCE [LARGE SCALE GENOMIC DNA]</scope>
    <source>
        <strain evidence="8 9">DSM 23593</strain>
    </source>
</reference>
<sequence length="451" mass="50891">MGREFLMKKEAAALVLSFALLAAGPVSVKAADGDTTQTGHHATTGEKLKTSFVDSGTLASLKHWDLDTIVKRAIDNSYNLSLLSMKLTALKQNESNLKDQKKELDKAKMDTGSGSYTLPTSPDEIMKKYFPPDQMPTEPPLWLGPVIETNTVVNQVMNGVGGIASALNKQLQSQREQLEQGLEQLNTEQSNTLLDLEMAKDGAELQITSQYVQLLSLDKQIELAEQYLELLKRDEHRASVLQEEGLASSETVMNAQRAISDQEEQLESLRENYQLALIQMCFDLGIVYDPEITLEDIEYTPQPVTRKDNKALLENSYEMKKQWNAIVQAKNEEYGTDAANDHQEDYLNTMTRISEQQAEQTRVELSKKISKTYSDADTAYRAYRTAEKDLAEANQDYIHMEARFNNGLVSSYDFYKYGFTLTQQELARDLTRLQVYMANKAADKMEEGLIK</sequence>
<comment type="subcellular location">
    <subcellularLocation>
        <location evidence="1">Cell outer membrane</location>
    </subcellularLocation>
</comment>
<proteinExistence type="predicted"/>
<dbReference type="PANTHER" id="PTHR30026:SF20">
    <property type="entry name" value="OUTER MEMBRANE PROTEIN TOLC"/>
    <property type="match status" value="1"/>
</dbReference>
<name>A0A5D0CNN6_9BACL</name>
<feature type="signal peptide" evidence="7">
    <location>
        <begin position="1"/>
        <end position="30"/>
    </location>
</feature>
<dbReference type="GO" id="GO:0015562">
    <property type="term" value="F:efflux transmembrane transporter activity"/>
    <property type="evidence" value="ECO:0007669"/>
    <property type="project" value="InterPro"/>
</dbReference>
<dbReference type="Gene3D" id="1.20.1600.10">
    <property type="entry name" value="Outer membrane efflux proteins (OEP)"/>
    <property type="match status" value="1"/>
</dbReference>
<dbReference type="GO" id="GO:0009279">
    <property type="term" value="C:cell outer membrane"/>
    <property type="evidence" value="ECO:0007669"/>
    <property type="project" value="UniProtKB-SubCell"/>
</dbReference>
<dbReference type="PANTHER" id="PTHR30026">
    <property type="entry name" value="OUTER MEMBRANE PROTEIN TOLC"/>
    <property type="match status" value="1"/>
</dbReference>
<evidence type="ECO:0000256" key="7">
    <source>
        <dbReference type="SAM" id="SignalP"/>
    </source>
</evidence>
<evidence type="ECO:0000313" key="8">
    <source>
        <dbReference type="EMBL" id="TYA11408.1"/>
    </source>
</evidence>
<evidence type="ECO:0000256" key="4">
    <source>
        <dbReference type="ARBA" id="ARBA00023136"/>
    </source>
</evidence>
<evidence type="ECO:0000256" key="3">
    <source>
        <dbReference type="ARBA" id="ARBA00022692"/>
    </source>
</evidence>
<feature type="coiled-coil region" evidence="6">
    <location>
        <begin position="376"/>
        <end position="403"/>
    </location>
</feature>
<keyword evidence="3" id="KW-0812">Transmembrane</keyword>
<keyword evidence="6" id="KW-0175">Coiled coil</keyword>
<dbReference type="EMBL" id="VSDO01000004">
    <property type="protein sequence ID" value="TYA11408.1"/>
    <property type="molecule type" value="Genomic_DNA"/>
</dbReference>
<protein>
    <recommendedName>
        <fullName evidence="10">TolC family protein</fullName>
    </recommendedName>
</protein>
<feature type="coiled-coil region" evidence="6">
    <location>
        <begin position="164"/>
        <end position="279"/>
    </location>
</feature>
<evidence type="ECO:0000256" key="6">
    <source>
        <dbReference type="SAM" id="Coils"/>
    </source>
</evidence>
<keyword evidence="4" id="KW-0472">Membrane</keyword>
<evidence type="ECO:0008006" key="10">
    <source>
        <dbReference type="Google" id="ProtNLM"/>
    </source>
</evidence>
<dbReference type="Proteomes" id="UP000325218">
    <property type="component" value="Unassembled WGS sequence"/>
</dbReference>
<accession>A0A5D0CNN6</accession>
<dbReference type="GO" id="GO:0015288">
    <property type="term" value="F:porin activity"/>
    <property type="evidence" value="ECO:0007669"/>
    <property type="project" value="TreeGrafter"/>
</dbReference>
<gene>
    <name evidence="8" type="ORF">FRY98_19870</name>
</gene>
<dbReference type="OrthoDB" id="2542411at2"/>
<keyword evidence="7" id="KW-0732">Signal</keyword>
<dbReference type="SUPFAM" id="SSF56954">
    <property type="entry name" value="Outer membrane efflux proteins (OEP)"/>
    <property type="match status" value="1"/>
</dbReference>
<evidence type="ECO:0000256" key="5">
    <source>
        <dbReference type="ARBA" id="ARBA00023237"/>
    </source>
</evidence>
<dbReference type="AlphaFoldDB" id="A0A5D0CNN6"/>
<dbReference type="GO" id="GO:1990281">
    <property type="term" value="C:efflux pump complex"/>
    <property type="evidence" value="ECO:0007669"/>
    <property type="project" value="TreeGrafter"/>
</dbReference>